<dbReference type="Gene3D" id="3.10.20.90">
    <property type="entry name" value="Phosphatidylinositol 3-kinase Catalytic Subunit, Chain A, domain 1"/>
    <property type="match status" value="1"/>
</dbReference>
<gene>
    <name evidence="3" type="primary">HUB1_2</name>
    <name evidence="3" type="ORF">PGTUg99_016648</name>
</gene>
<dbReference type="Proteomes" id="UP000325313">
    <property type="component" value="Unassembled WGS sequence"/>
</dbReference>
<accession>A0A5B0PIS0</accession>
<keyword evidence="2" id="KW-0833">Ubl conjugation pathway</keyword>
<dbReference type="SUPFAM" id="SSF54236">
    <property type="entry name" value="Ubiquitin-like"/>
    <property type="match status" value="1"/>
</dbReference>
<proteinExistence type="predicted"/>
<sequence length="121" mass="13821">MATTTGMIEVIANDRLGTKVRVKCSKEDTVGDLKKLIAAQTGTRFEKIYEQLSHFYFCLDSTQEGVRRYSLFWATHLFGSTNPNGLFCCPPFSPQSSNREFKNHITLYDYEINDGTCLDLY</sequence>
<reference evidence="3 4" key="1">
    <citation type="submission" date="2019-05" db="EMBL/GenBank/DDBJ databases">
        <title>Emergence of the Ug99 lineage of the wheat stem rust pathogen through somatic hybridization.</title>
        <authorList>
            <person name="Li F."/>
            <person name="Upadhyaya N.M."/>
            <person name="Sperschneider J."/>
            <person name="Matny O."/>
            <person name="Nguyen-Phuc H."/>
            <person name="Mago R."/>
            <person name="Raley C."/>
            <person name="Miller M.E."/>
            <person name="Silverstein K.A.T."/>
            <person name="Henningsen E."/>
            <person name="Hirsch C.D."/>
            <person name="Visser B."/>
            <person name="Pretorius Z.A."/>
            <person name="Steffenson B.J."/>
            <person name="Schwessinger B."/>
            <person name="Dodds P.N."/>
            <person name="Figueroa M."/>
        </authorList>
    </citation>
    <scope>NUCLEOTIDE SEQUENCE [LARGE SCALE GENOMIC DNA]</scope>
    <source>
        <strain evidence="3 4">Ug99</strain>
    </source>
</reference>
<comment type="caution">
    <text evidence="3">The sequence shown here is derived from an EMBL/GenBank/DDBJ whole genome shotgun (WGS) entry which is preliminary data.</text>
</comment>
<evidence type="ECO:0000313" key="4">
    <source>
        <dbReference type="Proteomes" id="UP000325313"/>
    </source>
</evidence>
<dbReference type="EMBL" id="VDEP01000339">
    <property type="protein sequence ID" value="KAA1100692.1"/>
    <property type="molecule type" value="Genomic_DNA"/>
</dbReference>
<protein>
    <recommendedName>
        <fullName evidence="1">Ubiquitin-like modifier HUB1</fullName>
    </recommendedName>
</protein>
<name>A0A5B0PIS0_PUCGR</name>
<dbReference type="InterPro" id="IPR039732">
    <property type="entry name" value="Hub1/Ubl5"/>
</dbReference>
<evidence type="ECO:0000256" key="1">
    <source>
        <dbReference type="ARBA" id="ARBA00014108"/>
    </source>
</evidence>
<dbReference type="InterPro" id="IPR029071">
    <property type="entry name" value="Ubiquitin-like_domsf"/>
</dbReference>
<evidence type="ECO:0000256" key="2">
    <source>
        <dbReference type="ARBA" id="ARBA00022786"/>
    </source>
</evidence>
<dbReference type="AlphaFoldDB" id="A0A5B0PIS0"/>
<evidence type="ECO:0000313" key="3">
    <source>
        <dbReference type="EMBL" id="KAA1100692.1"/>
    </source>
</evidence>
<organism evidence="3 4">
    <name type="scientific">Puccinia graminis f. sp. tritici</name>
    <dbReference type="NCBI Taxonomy" id="56615"/>
    <lineage>
        <taxon>Eukaryota</taxon>
        <taxon>Fungi</taxon>
        <taxon>Dikarya</taxon>
        <taxon>Basidiomycota</taxon>
        <taxon>Pucciniomycotina</taxon>
        <taxon>Pucciniomycetes</taxon>
        <taxon>Pucciniales</taxon>
        <taxon>Pucciniaceae</taxon>
        <taxon>Puccinia</taxon>
    </lineage>
</organism>
<dbReference type="PANTHER" id="PTHR13042">
    <property type="entry name" value="UBIQUITIN-LIKE PROTEIN 5"/>
    <property type="match status" value="1"/>
</dbReference>